<gene>
    <name evidence="3" type="ORF">UFOVP331_215</name>
</gene>
<sequence>MQTLQEQYNQIKQGKGNKPHFLKQARHLFPDYINQYNNYEDTINILKSKSILSENKANLGMVSGGGRKDWFSLFEENIKAEEKKVSQQVLDKQAHAYDNKDVKNIDNVYGNSFLNGFYTEMQDPKNKLKTPDQLKQIVAKNLGKDWNYYATNAQFGIKGIGYTDEAPGLGKPKDPKGKWKASGYGDLDFETEKVKANTKDTLGAGEAKTTMPKKVTEMPVAPQSSKGVGKMKLPGKPKTIKMQEGIHNEKSYFSTLGGPKPYDRGEMIKNIVEPNLGPNYKAYIMFDEPKGEYDKMKKEYASDADSWEKIYRSSSGQGYADISPNRKVIKAAILDKGGIVGAIYVKDSVQESKLRNVIQQIIKEELNMKEIDSVGKMAEYEAKIKKIEQEIAKRKKKIKALETLEEIEKGSTNKDMVKSLKKELKTLEALKIKLNKKFTPKEEVIGEEETVHTHVKY</sequence>
<evidence type="ECO:0000313" key="3">
    <source>
        <dbReference type="EMBL" id="CAB4138655.1"/>
    </source>
</evidence>
<accession>A0A6J5LVZ9</accession>
<name>A0A6J5LVZ9_9CAUD</name>
<protein>
    <submittedName>
        <fullName evidence="3">Uncharacterized protein</fullName>
    </submittedName>
</protein>
<organism evidence="3">
    <name type="scientific">uncultured Caudovirales phage</name>
    <dbReference type="NCBI Taxonomy" id="2100421"/>
    <lineage>
        <taxon>Viruses</taxon>
        <taxon>Duplodnaviria</taxon>
        <taxon>Heunggongvirae</taxon>
        <taxon>Uroviricota</taxon>
        <taxon>Caudoviricetes</taxon>
        <taxon>Peduoviridae</taxon>
        <taxon>Maltschvirus</taxon>
        <taxon>Maltschvirus maltsch</taxon>
    </lineage>
</organism>
<reference evidence="3" key="1">
    <citation type="submission" date="2020-04" db="EMBL/GenBank/DDBJ databases">
        <authorList>
            <person name="Chiriac C."/>
            <person name="Salcher M."/>
            <person name="Ghai R."/>
            <person name="Kavagutti S V."/>
        </authorList>
    </citation>
    <scope>NUCLEOTIDE SEQUENCE</scope>
</reference>
<feature type="region of interest" description="Disordered" evidence="2">
    <location>
        <begin position="216"/>
        <end position="236"/>
    </location>
</feature>
<feature type="coiled-coil region" evidence="1">
    <location>
        <begin position="377"/>
        <end position="437"/>
    </location>
</feature>
<evidence type="ECO:0000256" key="1">
    <source>
        <dbReference type="SAM" id="Coils"/>
    </source>
</evidence>
<keyword evidence="1" id="KW-0175">Coiled coil</keyword>
<proteinExistence type="predicted"/>
<evidence type="ECO:0000256" key="2">
    <source>
        <dbReference type="SAM" id="MobiDB-lite"/>
    </source>
</evidence>
<dbReference type="EMBL" id="LR796345">
    <property type="protein sequence ID" value="CAB4138655.1"/>
    <property type="molecule type" value="Genomic_DNA"/>
</dbReference>